<gene>
    <name evidence="2" type="ORF">EYF80_042078</name>
</gene>
<organism evidence="2 3">
    <name type="scientific">Liparis tanakae</name>
    <name type="common">Tanaka's snailfish</name>
    <dbReference type="NCBI Taxonomy" id="230148"/>
    <lineage>
        <taxon>Eukaryota</taxon>
        <taxon>Metazoa</taxon>
        <taxon>Chordata</taxon>
        <taxon>Craniata</taxon>
        <taxon>Vertebrata</taxon>
        <taxon>Euteleostomi</taxon>
        <taxon>Actinopterygii</taxon>
        <taxon>Neopterygii</taxon>
        <taxon>Teleostei</taxon>
        <taxon>Neoteleostei</taxon>
        <taxon>Acanthomorphata</taxon>
        <taxon>Eupercaria</taxon>
        <taxon>Perciformes</taxon>
        <taxon>Cottioidei</taxon>
        <taxon>Cottales</taxon>
        <taxon>Liparidae</taxon>
        <taxon>Liparis</taxon>
    </lineage>
</organism>
<comment type="caution">
    <text evidence="2">The sequence shown here is derived from an EMBL/GenBank/DDBJ whole genome shotgun (WGS) entry which is preliminary data.</text>
</comment>
<proteinExistence type="predicted"/>
<reference evidence="2 3" key="1">
    <citation type="submission" date="2019-03" db="EMBL/GenBank/DDBJ databases">
        <title>First draft genome of Liparis tanakae, snailfish: a comprehensive survey of snailfish specific genes.</title>
        <authorList>
            <person name="Kim W."/>
            <person name="Song I."/>
            <person name="Jeong J.-H."/>
            <person name="Kim D."/>
            <person name="Kim S."/>
            <person name="Ryu S."/>
            <person name="Song J.Y."/>
            <person name="Lee S.K."/>
        </authorList>
    </citation>
    <scope>NUCLEOTIDE SEQUENCE [LARGE SCALE GENOMIC DNA]</scope>
    <source>
        <tissue evidence="2">Muscle</tissue>
    </source>
</reference>
<dbReference type="Proteomes" id="UP000314294">
    <property type="component" value="Unassembled WGS sequence"/>
</dbReference>
<protein>
    <submittedName>
        <fullName evidence="2">Uncharacterized protein</fullName>
    </submittedName>
</protein>
<dbReference type="AlphaFoldDB" id="A0A4Z2G330"/>
<dbReference type="EMBL" id="SRLO01000727">
    <property type="protein sequence ID" value="TNN47701.1"/>
    <property type="molecule type" value="Genomic_DNA"/>
</dbReference>
<evidence type="ECO:0000313" key="3">
    <source>
        <dbReference type="Proteomes" id="UP000314294"/>
    </source>
</evidence>
<sequence length="162" mass="18321">MAWLQGAWGKMKYASSRRKEVLLDETEKGKRFRWRDEKQLASTLDIVQVHSLCDEFSAMFDPTCDSFLVVTSPSPLNPDIVASVRRGADGERGHRRVFPGHTAERDGTLGKNRRPHYKGPPGPGVEEEGDEKRRSKRLHADWGLIKMACRNSERIAAPAHAR</sequence>
<keyword evidence="3" id="KW-1185">Reference proteome</keyword>
<name>A0A4Z2G330_9TELE</name>
<feature type="region of interest" description="Disordered" evidence="1">
    <location>
        <begin position="87"/>
        <end position="137"/>
    </location>
</feature>
<evidence type="ECO:0000256" key="1">
    <source>
        <dbReference type="SAM" id="MobiDB-lite"/>
    </source>
</evidence>
<evidence type="ECO:0000313" key="2">
    <source>
        <dbReference type="EMBL" id="TNN47701.1"/>
    </source>
</evidence>
<accession>A0A4Z2G330</accession>